<dbReference type="GO" id="GO:0005886">
    <property type="term" value="C:plasma membrane"/>
    <property type="evidence" value="ECO:0007669"/>
    <property type="project" value="UniProtKB-SubCell"/>
</dbReference>
<dbReference type="CDD" id="cd06579">
    <property type="entry name" value="TM_PBP1_transp_AraH_like"/>
    <property type="match status" value="1"/>
</dbReference>
<dbReference type="Proteomes" id="UP000054978">
    <property type="component" value="Unassembled WGS sequence"/>
</dbReference>
<gene>
    <name evidence="7" type="ORF">AWB83_01013</name>
</gene>
<feature type="transmembrane region" description="Helical" evidence="6">
    <location>
        <begin position="32"/>
        <end position="52"/>
    </location>
</feature>
<reference evidence="7" key="1">
    <citation type="submission" date="2016-01" db="EMBL/GenBank/DDBJ databases">
        <authorList>
            <person name="Peeters C."/>
        </authorList>
    </citation>
    <scope>NUCLEOTIDE SEQUENCE [LARGE SCALE GENOMIC DNA]</scope>
    <source>
        <strain evidence="7">LMG 29326</strain>
    </source>
</reference>
<keyword evidence="5 6" id="KW-0472">Membrane</keyword>
<evidence type="ECO:0000313" key="8">
    <source>
        <dbReference type="Proteomes" id="UP000054978"/>
    </source>
</evidence>
<protein>
    <submittedName>
        <fullName evidence="7">Ribose ABC transporter permease</fullName>
    </submittedName>
</protein>
<proteinExistence type="predicted"/>
<dbReference type="GO" id="GO:0022857">
    <property type="term" value="F:transmembrane transporter activity"/>
    <property type="evidence" value="ECO:0007669"/>
    <property type="project" value="InterPro"/>
</dbReference>
<dbReference type="STRING" id="1777144.AWB83_01013"/>
<keyword evidence="4 6" id="KW-1133">Transmembrane helix</keyword>
<feature type="transmembrane region" description="Helical" evidence="6">
    <location>
        <begin position="86"/>
        <end position="104"/>
    </location>
</feature>
<feature type="transmembrane region" description="Helical" evidence="6">
    <location>
        <begin position="230"/>
        <end position="247"/>
    </location>
</feature>
<comment type="subcellular location">
    <subcellularLocation>
        <location evidence="1">Cell membrane</location>
        <topology evidence="1">Multi-pass membrane protein</topology>
    </subcellularLocation>
</comment>
<dbReference type="EMBL" id="FCOB02000004">
    <property type="protein sequence ID" value="SAK48944.1"/>
    <property type="molecule type" value="Genomic_DNA"/>
</dbReference>
<sequence length="336" mass="35248">MNATQSVVHDSSHSPSEVGHWRETIGAWRTEIGVGVGLVFLIALFSAIAPHFASLDNFSSILTQTSVTAIVAVGMTMVIIAGEIDLSVGASVGLAGTLFALFVVKAGMPMWLSFACVMGVAALIGVFIGGLRVLWGIPSFITTIGLLSAVRGLAFLLSDSTNIGPLPDSLASLWFGHLFGMPVPILLTVIVVAYGWFALSSTRFGRHLYALGGNAVTATRYGIPVRRMRIYVFVIVQALAALGGVMYTARLNSGSASVGDLLELDVIAAVIVGGTTLAGGAGRMAGTVLGVLFVATLRNGMVLMGVDPIVFMIAQGLVIILAVWWSMLRRAGWRPE</sequence>
<dbReference type="Pfam" id="PF02653">
    <property type="entry name" value="BPD_transp_2"/>
    <property type="match status" value="1"/>
</dbReference>
<feature type="transmembrane region" description="Helical" evidence="6">
    <location>
        <begin position="178"/>
        <end position="199"/>
    </location>
</feature>
<dbReference type="AlphaFoldDB" id="A0A157ZTR9"/>
<feature type="transmembrane region" description="Helical" evidence="6">
    <location>
        <begin position="140"/>
        <end position="158"/>
    </location>
</feature>
<comment type="caution">
    <text evidence="7">The sequence shown here is derived from an EMBL/GenBank/DDBJ whole genome shotgun (WGS) entry which is preliminary data.</text>
</comment>
<organism evidence="7 8">
    <name type="scientific">Caballeronia ptereochthonis</name>
    <dbReference type="NCBI Taxonomy" id="1777144"/>
    <lineage>
        <taxon>Bacteria</taxon>
        <taxon>Pseudomonadati</taxon>
        <taxon>Pseudomonadota</taxon>
        <taxon>Betaproteobacteria</taxon>
        <taxon>Burkholderiales</taxon>
        <taxon>Burkholderiaceae</taxon>
        <taxon>Caballeronia</taxon>
    </lineage>
</organism>
<keyword evidence="3 6" id="KW-0812">Transmembrane</keyword>
<feature type="transmembrane region" description="Helical" evidence="6">
    <location>
        <begin position="309"/>
        <end position="327"/>
    </location>
</feature>
<dbReference type="OrthoDB" id="9799990at2"/>
<name>A0A157ZTR9_9BURK</name>
<dbReference type="RefSeq" id="WP_081068781.1">
    <property type="nucleotide sequence ID" value="NZ_FCOB02000004.1"/>
</dbReference>
<evidence type="ECO:0000256" key="2">
    <source>
        <dbReference type="ARBA" id="ARBA00022475"/>
    </source>
</evidence>
<feature type="transmembrane region" description="Helical" evidence="6">
    <location>
        <begin position="58"/>
        <end position="79"/>
    </location>
</feature>
<dbReference type="PANTHER" id="PTHR32196:SF72">
    <property type="entry name" value="RIBOSE IMPORT PERMEASE PROTEIN RBSC"/>
    <property type="match status" value="1"/>
</dbReference>
<keyword evidence="8" id="KW-1185">Reference proteome</keyword>
<feature type="transmembrane region" description="Helical" evidence="6">
    <location>
        <begin position="110"/>
        <end position="128"/>
    </location>
</feature>
<feature type="transmembrane region" description="Helical" evidence="6">
    <location>
        <begin position="267"/>
        <end position="297"/>
    </location>
</feature>
<evidence type="ECO:0000313" key="7">
    <source>
        <dbReference type="EMBL" id="SAK48944.1"/>
    </source>
</evidence>
<evidence type="ECO:0000256" key="5">
    <source>
        <dbReference type="ARBA" id="ARBA00023136"/>
    </source>
</evidence>
<evidence type="ECO:0000256" key="3">
    <source>
        <dbReference type="ARBA" id="ARBA00022692"/>
    </source>
</evidence>
<keyword evidence="2" id="KW-1003">Cell membrane</keyword>
<dbReference type="InterPro" id="IPR001851">
    <property type="entry name" value="ABC_transp_permease"/>
</dbReference>
<evidence type="ECO:0000256" key="1">
    <source>
        <dbReference type="ARBA" id="ARBA00004651"/>
    </source>
</evidence>
<accession>A0A157ZTR9</accession>
<dbReference type="PANTHER" id="PTHR32196">
    <property type="entry name" value="ABC TRANSPORTER PERMEASE PROTEIN YPHD-RELATED-RELATED"/>
    <property type="match status" value="1"/>
</dbReference>
<evidence type="ECO:0000256" key="4">
    <source>
        <dbReference type="ARBA" id="ARBA00022989"/>
    </source>
</evidence>
<evidence type="ECO:0000256" key="6">
    <source>
        <dbReference type="SAM" id="Phobius"/>
    </source>
</evidence>